<feature type="region of interest" description="Disordered" evidence="3">
    <location>
        <begin position="1"/>
        <end position="36"/>
    </location>
</feature>
<feature type="compositionally biased region" description="Polar residues" evidence="3">
    <location>
        <begin position="729"/>
        <end position="740"/>
    </location>
</feature>
<evidence type="ECO:0000313" key="5">
    <source>
        <dbReference type="Proteomes" id="UP000481153"/>
    </source>
</evidence>
<reference evidence="4 5" key="1">
    <citation type="submission" date="2019-07" db="EMBL/GenBank/DDBJ databases">
        <title>Genomics analysis of Aphanomyces spp. identifies a new class of oomycete effector associated with host adaptation.</title>
        <authorList>
            <person name="Gaulin E."/>
        </authorList>
    </citation>
    <scope>NUCLEOTIDE SEQUENCE [LARGE SCALE GENOMIC DNA]</scope>
    <source>
        <strain evidence="4 5">ATCC 201684</strain>
    </source>
</reference>
<feature type="repeat" description="RCC1" evidence="2">
    <location>
        <begin position="155"/>
        <end position="206"/>
    </location>
</feature>
<dbReference type="InterPro" id="IPR009091">
    <property type="entry name" value="RCC1/BLIP-II"/>
</dbReference>
<evidence type="ECO:0000256" key="1">
    <source>
        <dbReference type="ARBA" id="ARBA00022737"/>
    </source>
</evidence>
<feature type="repeat" description="RCC1" evidence="2">
    <location>
        <begin position="207"/>
        <end position="287"/>
    </location>
</feature>
<evidence type="ECO:0000313" key="4">
    <source>
        <dbReference type="EMBL" id="KAF0730770.1"/>
    </source>
</evidence>
<evidence type="ECO:0000256" key="3">
    <source>
        <dbReference type="SAM" id="MobiDB-lite"/>
    </source>
</evidence>
<accession>A0A6G0WTI0</accession>
<dbReference type="PROSITE" id="PS50012">
    <property type="entry name" value="RCC1_3"/>
    <property type="match status" value="5"/>
</dbReference>
<evidence type="ECO:0000256" key="2">
    <source>
        <dbReference type="PROSITE-ProRule" id="PRU00235"/>
    </source>
</evidence>
<keyword evidence="1" id="KW-0677">Repeat</keyword>
<feature type="repeat" description="RCC1" evidence="2">
    <location>
        <begin position="293"/>
        <end position="350"/>
    </location>
</feature>
<dbReference type="Pfam" id="PF00415">
    <property type="entry name" value="RCC1"/>
    <property type="match status" value="4"/>
</dbReference>
<dbReference type="Proteomes" id="UP000481153">
    <property type="component" value="Unassembled WGS sequence"/>
</dbReference>
<proteinExistence type="predicted"/>
<organism evidence="4 5">
    <name type="scientific">Aphanomyces euteiches</name>
    <dbReference type="NCBI Taxonomy" id="100861"/>
    <lineage>
        <taxon>Eukaryota</taxon>
        <taxon>Sar</taxon>
        <taxon>Stramenopiles</taxon>
        <taxon>Oomycota</taxon>
        <taxon>Saprolegniomycetes</taxon>
        <taxon>Saprolegniales</taxon>
        <taxon>Verrucalvaceae</taxon>
        <taxon>Aphanomyces</taxon>
    </lineage>
</organism>
<keyword evidence="5" id="KW-1185">Reference proteome</keyword>
<sequence>MTRRRRSVNQHDDDETSSNGSDSFRSLEPSNSSRRLLCLSSSPSKSVLEAMSLSTSPSKLMSRQRSTSLMRSQMSSQALLVPPSVEIAPKTQPSASLMNLKLYLFGNAPFLVGAMATTRAQANLPSHDITELFPAGQPLAKLSAGYEWGAALVHNHVHTWGNNTSGQLGHGHTDAVAHPTVISSLLHIQIVKISCGSAHGGFVSDEGELFMVGDATYGRLGLGSAVSTVVSTPQKVSWSFADCRKKTLELGMWPFGYDEKADDPSTTATFFSDVSCGDRHTLVLVKQMHTLRQVLLSFGDGSNGRLGVGTDIDHWTPCLMSHFHTAAGHAFPPIREMTAGVQHNACITHTGEIFTWGYGAHGELGHKTQDSVWTPKRVEFFFEHGNFIVAKQAACGAFHTVAVDTAGRIFAWGRGDAGQLGVTLSTAAIAPSPLEISFPKRTPPITARAVAAGRQHTLVIDSLDNVHVWGSNRVGQLGIKEMEGGGGGAAEGVPPTQWTPASMHFPANCPPIHVYVKQIVAAEDYSMVVLRAANAFESSREMDRARKAAAKIKMLQGKKAQNAPSPRKAAAAAAAATWSFSVTEPTDELDIPSQVDRFVAIMAATKLAKRPPSAVKSGVHHAPESSPTASAVSKPEHAVVRAEKRRLATPNKGDQTPIRGLLQWRAARFNKTPSKRTTTFGYKSRFPIHPLVESSSHPQESAAAIPTERQKKRSVWRNAFGVGARFASLPSSTSKVSTTPGPGAYDIPKSSPRKLTPSSASFGSKSVPQHPLPVAAPSNNPESAASVHLDRANPWIYPTPPSVKFGSSDDFSKVIHKRLAAAGARAMPGPGTYDLDQPWTKPTKSWKSYQTPSKSSKSPPKSPSRHEKA</sequence>
<dbReference type="SUPFAM" id="SSF50985">
    <property type="entry name" value="RCC1/BLIP-II"/>
    <property type="match status" value="1"/>
</dbReference>
<dbReference type="AlphaFoldDB" id="A0A6G0WTI0"/>
<dbReference type="InterPro" id="IPR010736">
    <property type="entry name" value="SHIPPO-rpt"/>
</dbReference>
<dbReference type="PANTHER" id="PTHR22870">
    <property type="entry name" value="REGULATOR OF CHROMOSOME CONDENSATION"/>
    <property type="match status" value="1"/>
</dbReference>
<feature type="compositionally biased region" description="Polar residues" evidence="3">
    <location>
        <begin position="840"/>
        <end position="851"/>
    </location>
</feature>
<feature type="region of interest" description="Disordered" evidence="3">
    <location>
        <begin position="822"/>
        <end position="869"/>
    </location>
</feature>
<dbReference type="VEuPathDB" id="FungiDB:AeMF1_010359"/>
<dbReference type="PRINTS" id="PR00633">
    <property type="entry name" value="RCCNDNSATION"/>
</dbReference>
<gene>
    <name evidence="4" type="ORF">Ae201684_011879</name>
</gene>
<feature type="repeat" description="RCC1" evidence="2">
    <location>
        <begin position="407"/>
        <end position="463"/>
    </location>
</feature>
<dbReference type="PANTHER" id="PTHR22870:SF408">
    <property type="entry name" value="OS09G0560450 PROTEIN"/>
    <property type="match status" value="1"/>
</dbReference>
<protein>
    <submittedName>
        <fullName evidence="4">Uncharacterized protein</fullName>
    </submittedName>
</protein>
<dbReference type="EMBL" id="VJMJ01000151">
    <property type="protein sequence ID" value="KAF0730770.1"/>
    <property type="molecule type" value="Genomic_DNA"/>
</dbReference>
<dbReference type="Gene3D" id="2.130.10.30">
    <property type="entry name" value="Regulator of chromosome condensation 1/beta-lactamase-inhibitor protein II"/>
    <property type="match status" value="2"/>
</dbReference>
<feature type="repeat" description="RCC1" evidence="2">
    <location>
        <begin position="351"/>
        <end position="406"/>
    </location>
</feature>
<dbReference type="PROSITE" id="PS00626">
    <property type="entry name" value="RCC1_2"/>
    <property type="match status" value="3"/>
</dbReference>
<dbReference type="InterPro" id="IPR051210">
    <property type="entry name" value="Ub_ligase/GEF_domain"/>
</dbReference>
<name>A0A6G0WTI0_9STRA</name>
<feature type="compositionally biased region" description="Low complexity" evidence="3">
    <location>
        <begin position="773"/>
        <end position="785"/>
    </location>
</feature>
<feature type="compositionally biased region" description="Basic and acidic residues" evidence="3">
    <location>
        <begin position="634"/>
        <end position="646"/>
    </location>
</feature>
<feature type="region of interest" description="Disordered" evidence="3">
    <location>
        <begin position="729"/>
        <end position="785"/>
    </location>
</feature>
<dbReference type="Pfam" id="PF07004">
    <property type="entry name" value="SHIPPO-rpt"/>
    <property type="match status" value="2"/>
</dbReference>
<dbReference type="InterPro" id="IPR000408">
    <property type="entry name" value="Reg_chr_condens"/>
</dbReference>
<feature type="compositionally biased region" description="Low complexity" evidence="3">
    <location>
        <begin position="822"/>
        <end position="831"/>
    </location>
</feature>
<feature type="region of interest" description="Disordered" evidence="3">
    <location>
        <begin position="610"/>
        <end position="656"/>
    </location>
</feature>
<comment type="caution">
    <text evidence="4">The sequence shown here is derived from an EMBL/GenBank/DDBJ whole genome shotgun (WGS) entry which is preliminary data.</text>
</comment>
<feature type="compositionally biased region" description="Polar residues" evidence="3">
    <location>
        <begin position="756"/>
        <end position="767"/>
    </location>
</feature>